<dbReference type="InterPro" id="IPR029058">
    <property type="entry name" value="AB_hydrolase_fold"/>
</dbReference>
<reference evidence="1" key="1">
    <citation type="submission" date="2022-11" db="EMBL/GenBank/DDBJ databases">
        <title>Centuries of genome instability and evolution in soft-shell clam transmissible cancer (bioRxiv).</title>
        <authorList>
            <person name="Hart S.F.M."/>
            <person name="Yonemitsu M.A."/>
            <person name="Giersch R.M."/>
            <person name="Beal B.F."/>
            <person name="Arriagada G."/>
            <person name="Davis B.W."/>
            <person name="Ostrander E.A."/>
            <person name="Goff S.P."/>
            <person name="Metzger M.J."/>
        </authorList>
    </citation>
    <scope>NUCLEOTIDE SEQUENCE</scope>
    <source>
        <strain evidence="1">MELC-2E11</strain>
        <tissue evidence="1">Siphon/mantle</tissue>
    </source>
</reference>
<protein>
    <submittedName>
        <fullName evidence="1">Uncharacterized protein</fullName>
    </submittedName>
</protein>
<dbReference type="PANTHER" id="PTHR33428:SF14">
    <property type="entry name" value="CARBOXYLESTERASE TYPE B DOMAIN-CONTAINING PROTEIN"/>
    <property type="match status" value="1"/>
</dbReference>
<keyword evidence="2" id="KW-1185">Reference proteome</keyword>
<evidence type="ECO:0000313" key="2">
    <source>
        <dbReference type="Proteomes" id="UP001164746"/>
    </source>
</evidence>
<dbReference type="Gene3D" id="3.40.50.1820">
    <property type="entry name" value="alpha/beta hydrolase"/>
    <property type="match status" value="1"/>
</dbReference>
<dbReference type="Proteomes" id="UP001164746">
    <property type="component" value="Chromosome 8"/>
</dbReference>
<proteinExistence type="predicted"/>
<dbReference type="Pfam" id="PF07224">
    <property type="entry name" value="Chlorophyllase"/>
    <property type="match status" value="1"/>
</dbReference>
<sequence>MLCLFLAFFPLGEGDFPVIYYIGGLSSLVPSELYSIILSKIAAHGFFVFGVDYYFPADSVKQDGQGVGDAVDVYFREFNFVIAEIHGEQNRWSSTMGPDWAALPFCWLQVVHANKTMAITVPALMYGTQLAEEGLPRCNVPGYDYLQFYDVWKCPRIAIKVADFGHCDMLDPVGWEACHLTHFCKTNNDTQLNHYRQTVHGIVSGFFIATLQGYGQSIVYVQDVKNIPIKVL</sequence>
<dbReference type="PANTHER" id="PTHR33428">
    <property type="entry name" value="CHLOROPHYLLASE-2, CHLOROPLASTIC"/>
    <property type="match status" value="1"/>
</dbReference>
<evidence type="ECO:0000313" key="1">
    <source>
        <dbReference type="EMBL" id="WAR12211.1"/>
    </source>
</evidence>
<feature type="non-terminal residue" evidence="1">
    <location>
        <position position="232"/>
    </location>
</feature>
<organism evidence="1 2">
    <name type="scientific">Mya arenaria</name>
    <name type="common">Soft-shell clam</name>
    <dbReference type="NCBI Taxonomy" id="6604"/>
    <lineage>
        <taxon>Eukaryota</taxon>
        <taxon>Metazoa</taxon>
        <taxon>Spiralia</taxon>
        <taxon>Lophotrochozoa</taxon>
        <taxon>Mollusca</taxon>
        <taxon>Bivalvia</taxon>
        <taxon>Autobranchia</taxon>
        <taxon>Heteroconchia</taxon>
        <taxon>Euheterodonta</taxon>
        <taxon>Imparidentia</taxon>
        <taxon>Neoheterodontei</taxon>
        <taxon>Myida</taxon>
        <taxon>Myoidea</taxon>
        <taxon>Myidae</taxon>
        <taxon>Mya</taxon>
    </lineage>
</organism>
<dbReference type="EMBL" id="CP111019">
    <property type="protein sequence ID" value="WAR12211.1"/>
    <property type="molecule type" value="Genomic_DNA"/>
</dbReference>
<gene>
    <name evidence="1" type="ORF">MAR_026391</name>
</gene>
<dbReference type="InterPro" id="IPR017395">
    <property type="entry name" value="Chlorophyllase-like"/>
</dbReference>
<name>A0ABY7ETT9_MYAAR</name>
<accession>A0ABY7ETT9</accession>